<dbReference type="InterPro" id="IPR009327">
    <property type="entry name" value="Cupin_DUF985"/>
</dbReference>
<proteinExistence type="predicted"/>
<reference evidence="2 3" key="1">
    <citation type="submission" date="2020-04" db="EMBL/GenBank/DDBJ databases">
        <title>MicrobeNet Type strains.</title>
        <authorList>
            <person name="Nicholson A.C."/>
        </authorList>
    </citation>
    <scope>NUCLEOTIDE SEQUENCE [LARGE SCALE GENOMIC DNA]</scope>
    <source>
        <strain evidence="2 3">ATCC BAA-14</strain>
    </source>
</reference>
<dbReference type="Gene3D" id="2.60.120.10">
    <property type="entry name" value="Jelly Rolls"/>
    <property type="match status" value="1"/>
</dbReference>
<dbReference type="InterPro" id="IPR011051">
    <property type="entry name" value="RmlC_Cupin_sf"/>
</dbReference>
<dbReference type="Pfam" id="PF06172">
    <property type="entry name" value="Cupin_5"/>
    <property type="match status" value="1"/>
</dbReference>
<name>A0A846WRX7_9ACTN</name>
<sequence length="158" mass="16737">MTKDQAALPEWALPLNLAPHPEGGWYAETWRSELSLPAASLPGYDGDRAAGTAIYFVLLPGEESAWHTVRGAEMWLFHRGAPVELDLGGDGAVPLGVGPTGIEHTETIVVGPDIGAGHRPQALVPPGHWQRARAVGNEAALVSCVVVPGFDFADFRLA</sequence>
<dbReference type="EMBL" id="JAAXPC010000012">
    <property type="protein sequence ID" value="NKY03716.1"/>
    <property type="molecule type" value="Genomic_DNA"/>
</dbReference>
<evidence type="ECO:0000313" key="2">
    <source>
        <dbReference type="EMBL" id="NKY03716.1"/>
    </source>
</evidence>
<dbReference type="Proteomes" id="UP000563898">
    <property type="component" value="Unassembled WGS sequence"/>
</dbReference>
<gene>
    <name evidence="2" type="ORF">HGA05_19285</name>
</gene>
<feature type="domain" description="DUF985" evidence="1">
    <location>
        <begin position="11"/>
        <end position="158"/>
    </location>
</feature>
<comment type="caution">
    <text evidence="2">The sequence shown here is derived from an EMBL/GenBank/DDBJ whole genome shotgun (WGS) entry which is preliminary data.</text>
</comment>
<dbReference type="PANTHER" id="PTHR33387">
    <property type="entry name" value="RMLC-LIKE JELLY ROLL FOLD PROTEIN"/>
    <property type="match status" value="1"/>
</dbReference>
<accession>A0A846WRX7</accession>
<dbReference type="PANTHER" id="PTHR33387:SF3">
    <property type="entry name" value="DUF985 DOMAIN-CONTAINING PROTEIN"/>
    <property type="match status" value="1"/>
</dbReference>
<dbReference type="SUPFAM" id="SSF51182">
    <property type="entry name" value="RmlC-like cupins"/>
    <property type="match status" value="1"/>
</dbReference>
<dbReference type="AlphaFoldDB" id="A0A846WRX7"/>
<organism evidence="2 3">
    <name type="scientific">Gordonia polyisoprenivorans</name>
    <dbReference type="NCBI Taxonomy" id="84595"/>
    <lineage>
        <taxon>Bacteria</taxon>
        <taxon>Bacillati</taxon>
        <taxon>Actinomycetota</taxon>
        <taxon>Actinomycetes</taxon>
        <taxon>Mycobacteriales</taxon>
        <taxon>Gordoniaceae</taxon>
        <taxon>Gordonia</taxon>
    </lineage>
</organism>
<protein>
    <submittedName>
        <fullName evidence="2">Cupin domain-containing protein</fullName>
    </submittedName>
</protein>
<evidence type="ECO:0000259" key="1">
    <source>
        <dbReference type="Pfam" id="PF06172"/>
    </source>
</evidence>
<dbReference type="InterPro" id="IPR039935">
    <property type="entry name" value="YML079W-like"/>
</dbReference>
<dbReference type="RefSeq" id="WP_006367590.1">
    <property type="nucleotide sequence ID" value="NZ_JAAXPC010000012.1"/>
</dbReference>
<dbReference type="InterPro" id="IPR014710">
    <property type="entry name" value="RmlC-like_jellyroll"/>
</dbReference>
<evidence type="ECO:0000313" key="3">
    <source>
        <dbReference type="Proteomes" id="UP000563898"/>
    </source>
</evidence>
<dbReference type="CDD" id="cd06121">
    <property type="entry name" value="cupin_YML079wp"/>
    <property type="match status" value="1"/>
</dbReference>